<dbReference type="EMBL" id="JAKROA010000006">
    <property type="protein sequence ID" value="KAL5106455.1"/>
    <property type="molecule type" value="Genomic_DNA"/>
</dbReference>
<dbReference type="Gene3D" id="3.40.50.1580">
    <property type="entry name" value="Nucleoside phosphorylase domain"/>
    <property type="match status" value="1"/>
</dbReference>
<evidence type="ECO:0000256" key="8">
    <source>
        <dbReference type="ARBA" id="ARBA00022679"/>
    </source>
</evidence>
<evidence type="ECO:0000256" key="11">
    <source>
        <dbReference type="ARBA" id="ARBA00023918"/>
    </source>
</evidence>
<dbReference type="CDD" id="cd09009">
    <property type="entry name" value="PNP-EcPNPII_like"/>
    <property type="match status" value="1"/>
</dbReference>
<name>A0ABR4QA47_9CEST</name>
<dbReference type="Proteomes" id="UP001651158">
    <property type="component" value="Unassembled WGS sequence"/>
</dbReference>
<evidence type="ECO:0000313" key="21">
    <source>
        <dbReference type="Proteomes" id="UP001651158"/>
    </source>
</evidence>
<dbReference type="InterPro" id="IPR011270">
    <property type="entry name" value="Pur_Nuc_Pase_Ino/Guo-sp"/>
</dbReference>
<evidence type="ECO:0000256" key="4">
    <source>
        <dbReference type="ARBA" id="ARBA00011233"/>
    </source>
</evidence>
<dbReference type="Pfam" id="PF01048">
    <property type="entry name" value="PNP_UDP_1"/>
    <property type="match status" value="1"/>
</dbReference>
<comment type="subunit">
    <text evidence="4">Homotrimer.</text>
</comment>
<dbReference type="PANTHER" id="PTHR11904">
    <property type="entry name" value="METHYLTHIOADENOSINE/PURINE NUCLEOSIDE PHOSPHORYLASE"/>
    <property type="match status" value="1"/>
</dbReference>
<evidence type="ECO:0000256" key="13">
    <source>
        <dbReference type="ARBA" id="ARBA00023950"/>
    </source>
</evidence>
<evidence type="ECO:0000259" key="19">
    <source>
        <dbReference type="Pfam" id="PF01048"/>
    </source>
</evidence>
<dbReference type="SUPFAM" id="SSF53167">
    <property type="entry name" value="Purine and uridine phosphorylases"/>
    <property type="match status" value="1"/>
</dbReference>
<evidence type="ECO:0000256" key="16">
    <source>
        <dbReference type="ARBA" id="ARBA00033072"/>
    </source>
</evidence>
<comment type="catalytic activity">
    <reaction evidence="11">
        <text>inosine + phosphate = alpha-D-ribose 1-phosphate + hypoxanthine</text>
        <dbReference type="Rhea" id="RHEA:27646"/>
        <dbReference type="ChEBI" id="CHEBI:17368"/>
        <dbReference type="ChEBI" id="CHEBI:17596"/>
        <dbReference type="ChEBI" id="CHEBI:43474"/>
        <dbReference type="ChEBI" id="CHEBI:57720"/>
        <dbReference type="EC" id="2.4.2.1"/>
    </reaction>
</comment>
<comment type="similarity">
    <text evidence="2">Belongs to the PNP/MTAP phosphorylase family.</text>
</comment>
<evidence type="ECO:0000256" key="12">
    <source>
        <dbReference type="ARBA" id="ARBA00023929"/>
    </source>
</evidence>
<feature type="region of interest" description="Disordered" evidence="18">
    <location>
        <begin position="567"/>
        <end position="606"/>
    </location>
</feature>
<protein>
    <recommendedName>
        <fullName evidence="6">Purine nucleoside phosphorylase</fullName>
        <ecNumber evidence="5">2.4.2.1</ecNumber>
    </recommendedName>
    <alternativeName>
        <fullName evidence="16">Inosine phosphorylase</fullName>
    </alternativeName>
    <alternativeName>
        <fullName evidence="15">Inosine-guanosine phosphorylase</fullName>
    </alternativeName>
</protein>
<comment type="similarity">
    <text evidence="3">Belongs to the ADIP family.</text>
</comment>
<keyword evidence="21" id="KW-1185">Reference proteome</keyword>
<comment type="catalytic activity">
    <reaction evidence="12">
        <text>2'-deoxyguanosine + phosphate = 2-deoxy-alpha-D-ribose 1-phosphate + guanine</text>
        <dbReference type="Rhea" id="RHEA:27738"/>
        <dbReference type="ChEBI" id="CHEBI:16235"/>
        <dbReference type="ChEBI" id="CHEBI:17172"/>
        <dbReference type="ChEBI" id="CHEBI:43474"/>
        <dbReference type="ChEBI" id="CHEBI:57259"/>
        <dbReference type="EC" id="2.4.2.1"/>
    </reaction>
</comment>
<evidence type="ECO:0000256" key="10">
    <source>
        <dbReference type="ARBA" id="ARBA00023054"/>
    </source>
</evidence>
<evidence type="ECO:0000256" key="9">
    <source>
        <dbReference type="ARBA" id="ARBA00022726"/>
    </source>
</evidence>
<comment type="catalytic activity">
    <reaction evidence="14">
        <text>guanosine + phosphate = alpha-D-ribose 1-phosphate + guanine</text>
        <dbReference type="Rhea" id="RHEA:13233"/>
        <dbReference type="ChEBI" id="CHEBI:16235"/>
        <dbReference type="ChEBI" id="CHEBI:16750"/>
        <dbReference type="ChEBI" id="CHEBI:43474"/>
        <dbReference type="ChEBI" id="CHEBI:57720"/>
        <dbReference type="EC" id="2.4.2.1"/>
    </reaction>
</comment>
<dbReference type="PANTHER" id="PTHR11904:SF9">
    <property type="entry name" value="PURINE NUCLEOSIDE PHOSPHORYLASE-RELATED"/>
    <property type="match status" value="1"/>
</dbReference>
<evidence type="ECO:0000256" key="3">
    <source>
        <dbReference type="ARBA" id="ARBA00009291"/>
    </source>
</evidence>
<dbReference type="NCBIfam" id="NF006054">
    <property type="entry name" value="PRK08202.1"/>
    <property type="match status" value="1"/>
</dbReference>
<dbReference type="Pfam" id="PF11559">
    <property type="entry name" value="ADIP"/>
    <property type="match status" value="1"/>
</dbReference>
<evidence type="ECO:0000256" key="2">
    <source>
        <dbReference type="ARBA" id="ARBA00006751"/>
    </source>
</evidence>
<dbReference type="InterPro" id="IPR035994">
    <property type="entry name" value="Nucleoside_phosphorylase_sf"/>
</dbReference>
<dbReference type="EC" id="2.4.2.1" evidence="5"/>
<keyword evidence="8" id="KW-0808">Transferase</keyword>
<evidence type="ECO:0000256" key="18">
    <source>
        <dbReference type="SAM" id="MobiDB-lite"/>
    </source>
</evidence>
<keyword evidence="10 17" id="KW-0175">Coiled coil</keyword>
<evidence type="ECO:0000256" key="6">
    <source>
        <dbReference type="ARBA" id="ARBA00013834"/>
    </source>
</evidence>
<dbReference type="InterPro" id="IPR000845">
    <property type="entry name" value="Nucleoside_phosphorylase_d"/>
</dbReference>
<gene>
    <name evidence="20" type="ORF">TcWFU_009968</name>
</gene>
<feature type="domain" description="Nucleoside phosphorylase" evidence="19">
    <location>
        <begin position="24"/>
        <end position="266"/>
    </location>
</feature>
<dbReference type="InterPro" id="IPR011268">
    <property type="entry name" value="Purine_phosphorylase"/>
</dbReference>
<evidence type="ECO:0000256" key="17">
    <source>
        <dbReference type="SAM" id="Coils"/>
    </source>
</evidence>
<dbReference type="NCBIfam" id="TIGR01697">
    <property type="entry name" value="PNPH-PUNA-XAPA"/>
    <property type="match status" value="1"/>
</dbReference>
<keyword evidence="7" id="KW-0328">Glycosyltransferase</keyword>
<evidence type="ECO:0000256" key="7">
    <source>
        <dbReference type="ARBA" id="ARBA00022676"/>
    </source>
</evidence>
<sequence>MGSYQDAKAAADYIKKKVHLTPQVGIICGSGLGKLAEIVSNPIVVKYSDIKQFPKSTVAGHAGNLVFGTLSGKNVVVMQGRFHPYEGYNLGQVTLPVRVMKLLGVETLIVTNAAGSLNPNFKVGDLMIIKDHISLLGMTGLNPLVGPNDERFGPRFPAMTNIYTKELRDTAKAVGKEMEIEDFLREGVYVAEMGPTYETIAEARFLRMIGADAAGMSTAHEAIVAKHAGIEVFAMSLITNLIVVDEDSVVACNHEEVLQTSAMRAEARSRVCYLLRASGPQKVPPLFYSFAMSVDFRPQCEKKYLLLDLIPSNEVCDITPKLEVQWNKHLYSKLQALNEDFASMGFVPHLRKSDPHTVIIDFNGLITALYELFERHLQCLNAREDADINVRRLTVDLEHSRKMHDRCKDELQSIRNAVHQAKERARQIGVEKTTLANQLRASKEALRRHQSDSQMHSAHFQRKMNKLEKENAGLKNRLNTLLEKSVAVRRFPSARGTAKSVELDKLNSQLDLARGMLEHLRNREKELFQENRELRDLVSVLSSRMLLFTRHLRRKRRQHQLLETTPEAQLEVYDDEEETSLDCGSDTEGGAENGLSNTSSDSSFSEVKAPVQSQLVDVQQQRRKSANVRHLLLEMPFHLVRDQLVCRMHHLSRRLWREIKSVGSFGRGGQVSPTAEASVGRHLHEKLSRWKLKLAHCEEEWKENDLLVQTSTSYTPPSSEEFLEGGATDAKSRHDETVVFEGKTAPQSSPNDGGGKVDETPTMGFSR</sequence>
<comment type="caution">
    <text evidence="20">The sequence shown here is derived from an EMBL/GenBank/DDBJ whole genome shotgun (WGS) entry which is preliminary data.</text>
</comment>
<evidence type="ECO:0000256" key="15">
    <source>
        <dbReference type="ARBA" id="ARBA00031036"/>
    </source>
</evidence>
<proteinExistence type="inferred from homology"/>
<reference evidence="20 21" key="1">
    <citation type="journal article" date="2022" name="Front. Cell. Infect. Microbiol.">
        <title>The Genomes of Two Strains of Taenia crassiceps the Animal Model for the Study of Human Cysticercosis.</title>
        <authorList>
            <person name="Bobes R.J."/>
            <person name="Estrada K."/>
            <person name="Rios-Valencia D.G."/>
            <person name="Calderon-Gallegos A."/>
            <person name="de la Torre P."/>
            <person name="Carrero J.C."/>
            <person name="Sanchez-Flores A."/>
            <person name="Laclette J.P."/>
        </authorList>
    </citation>
    <scope>NUCLEOTIDE SEQUENCE [LARGE SCALE GENOMIC DNA]</scope>
    <source>
        <strain evidence="20">WFUcys</strain>
    </source>
</reference>
<dbReference type="PROSITE" id="PS01240">
    <property type="entry name" value="PNP_MTAP_2"/>
    <property type="match status" value="1"/>
</dbReference>
<evidence type="ECO:0000256" key="5">
    <source>
        <dbReference type="ARBA" id="ARBA00011886"/>
    </source>
</evidence>
<dbReference type="InterPro" id="IPR018099">
    <property type="entry name" value="Purine_phosphorylase-2_CS"/>
</dbReference>
<dbReference type="NCBIfam" id="TIGR01700">
    <property type="entry name" value="PNPH"/>
    <property type="match status" value="1"/>
</dbReference>
<feature type="coiled-coil region" evidence="17">
    <location>
        <begin position="457"/>
        <end position="537"/>
    </location>
</feature>
<evidence type="ECO:0000256" key="1">
    <source>
        <dbReference type="ARBA" id="ARBA00005058"/>
    </source>
</evidence>
<evidence type="ECO:0000313" key="20">
    <source>
        <dbReference type="EMBL" id="KAL5106455.1"/>
    </source>
</evidence>
<dbReference type="InterPro" id="IPR021622">
    <property type="entry name" value="Afadin/alpha-actinin-bd"/>
</dbReference>
<evidence type="ECO:0000256" key="14">
    <source>
        <dbReference type="ARBA" id="ARBA00023970"/>
    </source>
</evidence>
<keyword evidence="9" id="KW-0660">Purine salvage</keyword>
<organism evidence="20 21">
    <name type="scientific">Taenia crassiceps</name>
    <dbReference type="NCBI Taxonomy" id="6207"/>
    <lineage>
        <taxon>Eukaryota</taxon>
        <taxon>Metazoa</taxon>
        <taxon>Spiralia</taxon>
        <taxon>Lophotrochozoa</taxon>
        <taxon>Platyhelminthes</taxon>
        <taxon>Cestoda</taxon>
        <taxon>Eucestoda</taxon>
        <taxon>Cyclophyllidea</taxon>
        <taxon>Taeniidae</taxon>
        <taxon>Taenia</taxon>
    </lineage>
</organism>
<feature type="region of interest" description="Disordered" evidence="18">
    <location>
        <begin position="712"/>
        <end position="767"/>
    </location>
</feature>
<feature type="compositionally biased region" description="Polar residues" evidence="18">
    <location>
        <begin position="594"/>
        <end position="606"/>
    </location>
</feature>
<comment type="pathway">
    <text evidence="1">Purine metabolism; purine nucleoside salvage.</text>
</comment>
<accession>A0ABR4QA47</accession>
<comment type="catalytic activity">
    <reaction evidence="13">
        <text>2'-deoxyinosine + phosphate = 2-deoxy-alpha-D-ribose 1-phosphate + hypoxanthine</text>
        <dbReference type="Rhea" id="RHEA:27750"/>
        <dbReference type="ChEBI" id="CHEBI:17368"/>
        <dbReference type="ChEBI" id="CHEBI:28997"/>
        <dbReference type="ChEBI" id="CHEBI:43474"/>
        <dbReference type="ChEBI" id="CHEBI:57259"/>
        <dbReference type="EC" id="2.4.2.1"/>
    </reaction>
</comment>